<dbReference type="PANTHER" id="PTHR33055:SF13">
    <property type="entry name" value="TRANSPOSASE"/>
    <property type="match status" value="1"/>
</dbReference>
<dbReference type="InterPro" id="IPR003346">
    <property type="entry name" value="Transposase_20"/>
</dbReference>
<gene>
    <name evidence="2" type="ORF">AAC691_05165</name>
</gene>
<evidence type="ECO:0000259" key="1">
    <source>
        <dbReference type="Pfam" id="PF02371"/>
    </source>
</evidence>
<evidence type="ECO:0000313" key="2">
    <source>
        <dbReference type="EMBL" id="XAE43827.1"/>
    </source>
</evidence>
<sequence length="135" mass="14771">MIAADPVLTRRLAILTSIPGLGEITAQALIADMPELGTMDERQAAALAGLAPITRQSGKWQGKSFIQGGRSHLRQALYMPALVAMRFNPDLKSRYDVLVTRGKHAKIAITAIMRRLVVIANALLRDDRTWTPKVA</sequence>
<dbReference type="RefSeq" id="WP_342629185.1">
    <property type="nucleotide sequence ID" value="NZ_CP152276.1"/>
</dbReference>
<evidence type="ECO:0000313" key="3">
    <source>
        <dbReference type="Proteomes" id="UP001449795"/>
    </source>
</evidence>
<dbReference type="PANTHER" id="PTHR33055">
    <property type="entry name" value="TRANSPOSASE FOR INSERTION SEQUENCE ELEMENT IS1111A"/>
    <property type="match status" value="1"/>
</dbReference>
<keyword evidence="3" id="KW-1185">Reference proteome</keyword>
<accession>A0ABZ3D8N0</accession>
<dbReference type="EMBL" id="CP152276">
    <property type="protein sequence ID" value="XAE43827.1"/>
    <property type="molecule type" value="Genomic_DNA"/>
</dbReference>
<reference evidence="2 3" key="1">
    <citation type="submission" date="2024-04" db="EMBL/GenBank/DDBJ databases">
        <title>Complete genome sequence of Nguyenibacter vanlangesis HBCM-1154, a strain capable of nitrogen fixation, IAA production, and phosphorus solubilization isolated from sugarcane soil.</title>
        <authorList>
            <person name="MY HANH P."/>
        </authorList>
    </citation>
    <scope>NUCLEOTIDE SEQUENCE [LARGE SCALE GENOMIC DNA]</scope>
    <source>
        <strain evidence="2 3">HBCM 1154</strain>
    </source>
</reference>
<dbReference type="InterPro" id="IPR047650">
    <property type="entry name" value="Transpos_IS110"/>
</dbReference>
<organism evidence="2 3">
    <name type="scientific">Nguyenibacter vanlangensis</name>
    <dbReference type="NCBI Taxonomy" id="1216886"/>
    <lineage>
        <taxon>Bacteria</taxon>
        <taxon>Pseudomonadati</taxon>
        <taxon>Pseudomonadota</taxon>
        <taxon>Alphaproteobacteria</taxon>
        <taxon>Acetobacterales</taxon>
        <taxon>Acetobacteraceae</taxon>
        <taxon>Nguyenibacter</taxon>
    </lineage>
</organism>
<feature type="domain" description="Transposase IS116/IS110/IS902 C-terminal" evidence="1">
    <location>
        <begin position="13"/>
        <end position="95"/>
    </location>
</feature>
<dbReference type="Proteomes" id="UP001449795">
    <property type="component" value="Chromosome"/>
</dbReference>
<name>A0ABZ3D8N0_9PROT</name>
<dbReference type="Pfam" id="PF02371">
    <property type="entry name" value="Transposase_20"/>
    <property type="match status" value="1"/>
</dbReference>
<protein>
    <submittedName>
        <fullName evidence="2">Transposase</fullName>
    </submittedName>
</protein>
<proteinExistence type="predicted"/>